<comment type="subcellular location">
    <subcellularLocation>
        <location evidence="1 5">Nucleus</location>
        <location evidence="1 5">Nuclear pore complex</location>
    </subcellularLocation>
</comment>
<evidence type="ECO:0000256" key="7">
    <source>
        <dbReference type="SAM" id="Phobius"/>
    </source>
</evidence>
<dbReference type="PANTHER" id="PTHR11225:SF4">
    <property type="entry name" value="NUCLEAR PORE COMPLEX PROTEIN NUP93"/>
    <property type="match status" value="1"/>
</dbReference>
<evidence type="ECO:0000313" key="9">
    <source>
        <dbReference type="Proteomes" id="UP000037069"/>
    </source>
</evidence>
<organism evidence="8 9">
    <name type="scientific">Lucilia cuprina</name>
    <name type="common">Green bottle fly</name>
    <name type="synonym">Australian sheep blowfly</name>
    <dbReference type="NCBI Taxonomy" id="7375"/>
    <lineage>
        <taxon>Eukaryota</taxon>
        <taxon>Metazoa</taxon>
        <taxon>Ecdysozoa</taxon>
        <taxon>Arthropoda</taxon>
        <taxon>Hexapoda</taxon>
        <taxon>Insecta</taxon>
        <taxon>Pterygota</taxon>
        <taxon>Neoptera</taxon>
        <taxon>Endopterygota</taxon>
        <taxon>Diptera</taxon>
        <taxon>Brachycera</taxon>
        <taxon>Muscomorpha</taxon>
        <taxon>Oestroidea</taxon>
        <taxon>Calliphoridae</taxon>
        <taxon>Luciliinae</taxon>
        <taxon>Lucilia</taxon>
    </lineage>
</organism>
<evidence type="ECO:0000256" key="2">
    <source>
        <dbReference type="ARBA" id="ARBA00010186"/>
    </source>
</evidence>
<keyword evidence="7" id="KW-0812">Transmembrane</keyword>
<evidence type="ECO:0000256" key="3">
    <source>
        <dbReference type="ARBA" id="ARBA00023132"/>
    </source>
</evidence>
<dbReference type="Proteomes" id="UP000037069">
    <property type="component" value="Unassembled WGS sequence"/>
</dbReference>
<keyword evidence="3 5" id="KW-0906">Nuclear pore complex</keyword>
<feature type="compositionally biased region" description="Basic residues" evidence="6">
    <location>
        <begin position="110"/>
        <end position="125"/>
    </location>
</feature>
<evidence type="ECO:0000256" key="1">
    <source>
        <dbReference type="ARBA" id="ARBA00004567"/>
    </source>
</evidence>
<proteinExistence type="inferred from homology"/>
<sequence length="322" mass="36403">MALLARAQLETHSETPNMDLLPVDHPEYMLVRTIWPVTCFLIIASIVVHGSSIAVFALGKRINNMAITLTYTTGGNEPSWMSRLPRRNTENGGLLQLRRMETEEPLSNRVVHRKVLKKGKKKNKKPQTNQENNQDQPEAPIVEENTNNDYIILTLDAEFENAGSLYPEALSFLKEKDEIHTVHYAIVLAANNLLNHESAEKCKFNELIGKYTSHFRRVLPSLAVDYLTLINLPSTSNESQVAEQQQNCHEAIQELILETRRFSELIGDITTYTEHVVPGSIEKRMPLIGINDKHTYLNKIAHGAATKADNDGKIIDAILLYR</sequence>
<accession>A0A0L0C758</accession>
<dbReference type="EMBL" id="JRES01000917">
    <property type="protein sequence ID" value="KNC27269.1"/>
    <property type="molecule type" value="Genomic_DNA"/>
</dbReference>
<dbReference type="GO" id="GO:0016973">
    <property type="term" value="P:poly(A)+ mRNA export from nucleus"/>
    <property type="evidence" value="ECO:0007669"/>
    <property type="project" value="TreeGrafter"/>
</dbReference>
<evidence type="ECO:0000256" key="6">
    <source>
        <dbReference type="SAM" id="MobiDB-lite"/>
    </source>
</evidence>
<dbReference type="STRING" id="7375.A0A0L0C758"/>
<dbReference type="PANTHER" id="PTHR11225">
    <property type="entry name" value="NUCLEAR PORE COMPLEX PROTEIN NUP93 NUCLEOPORIN NUP93 DEAD EYE PROTEIN"/>
    <property type="match status" value="1"/>
</dbReference>
<keyword evidence="5" id="KW-0813">Transport</keyword>
<dbReference type="GO" id="GO:0017056">
    <property type="term" value="F:structural constituent of nuclear pore"/>
    <property type="evidence" value="ECO:0007669"/>
    <property type="project" value="InterPro"/>
</dbReference>
<comment type="similarity">
    <text evidence="2 5">Belongs to the nucleoporin interacting component (NIC) family.</text>
</comment>
<feature type="region of interest" description="Disordered" evidence="6">
    <location>
        <begin position="108"/>
        <end position="143"/>
    </location>
</feature>
<reference evidence="8 9" key="1">
    <citation type="journal article" date="2015" name="Nat. Commun.">
        <title>Lucilia cuprina genome unlocks parasitic fly biology to underpin future interventions.</title>
        <authorList>
            <person name="Anstead C.A."/>
            <person name="Korhonen P.K."/>
            <person name="Young N.D."/>
            <person name="Hall R.S."/>
            <person name="Jex A.R."/>
            <person name="Murali S.C."/>
            <person name="Hughes D.S."/>
            <person name="Lee S.F."/>
            <person name="Perry T."/>
            <person name="Stroehlein A.J."/>
            <person name="Ansell B.R."/>
            <person name="Breugelmans B."/>
            <person name="Hofmann A."/>
            <person name="Qu J."/>
            <person name="Dugan S."/>
            <person name="Lee S.L."/>
            <person name="Chao H."/>
            <person name="Dinh H."/>
            <person name="Han Y."/>
            <person name="Doddapaneni H.V."/>
            <person name="Worley K.C."/>
            <person name="Muzny D.M."/>
            <person name="Ioannidis P."/>
            <person name="Waterhouse R.M."/>
            <person name="Zdobnov E.M."/>
            <person name="James P.J."/>
            <person name="Bagnall N.H."/>
            <person name="Kotze A.C."/>
            <person name="Gibbs R.A."/>
            <person name="Richards S."/>
            <person name="Batterham P."/>
            <person name="Gasser R.B."/>
        </authorList>
    </citation>
    <scope>NUCLEOTIDE SEQUENCE [LARGE SCALE GENOMIC DNA]</scope>
    <source>
        <strain evidence="8 9">LS</strain>
        <tissue evidence="8">Full body</tissue>
    </source>
</reference>
<evidence type="ECO:0000256" key="5">
    <source>
        <dbReference type="RuleBase" id="RU364035"/>
    </source>
</evidence>
<dbReference type="InterPro" id="IPR007231">
    <property type="entry name" value="Nucleoporin_int_Nup93/Nic96"/>
</dbReference>
<feature type="non-terminal residue" evidence="8">
    <location>
        <position position="322"/>
    </location>
</feature>
<evidence type="ECO:0000256" key="4">
    <source>
        <dbReference type="ARBA" id="ARBA00023242"/>
    </source>
</evidence>
<keyword evidence="7" id="KW-1133">Transmembrane helix</keyword>
<keyword evidence="5" id="KW-0811">Translocation</keyword>
<keyword evidence="5 7" id="KW-0472">Membrane</keyword>
<gene>
    <name evidence="8" type="ORF">FF38_08698</name>
</gene>
<feature type="compositionally biased region" description="Polar residues" evidence="6">
    <location>
        <begin position="126"/>
        <end position="136"/>
    </location>
</feature>
<dbReference type="GO" id="GO:0005643">
    <property type="term" value="C:nuclear pore"/>
    <property type="evidence" value="ECO:0007669"/>
    <property type="project" value="UniProtKB-SubCell"/>
</dbReference>
<evidence type="ECO:0000313" key="8">
    <source>
        <dbReference type="EMBL" id="KNC27269.1"/>
    </source>
</evidence>
<dbReference type="Pfam" id="PF04097">
    <property type="entry name" value="Nic96"/>
    <property type="match status" value="1"/>
</dbReference>
<dbReference type="AlphaFoldDB" id="A0A0L0C758"/>
<feature type="transmembrane region" description="Helical" evidence="7">
    <location>
        <begin position="34"/>
        <end position="58"/>
    </location>
</feature>
<keyword evidence="9" id="KW-1185">Reference proteome</keyword>
<keyword evidence="5" id="KW-0653">Protein transport</keyword>
<name>A0A0L0C758_LUCCU</name>
<protein>
    <recommendedName>
        <fullName evidence="5">Nuclear pore protein</fullName>
    </recommendedName>
</protein>
<dbReference type="GO" id="GO:0006606">
    <property type="term" value="P:protein import into nucleus"/>
    <property type="evidence" value="ECO:0007669"/>
    <property type="project" value="TreeGrafter"/>
</dbReference>
<comment type="caution">
    <text evidence="8">The sequence shown here is derived from an EMBL/GenBank/DDBJ whole genome shotgun (WGS) entry which is preliminary data.</text>
</comment>
<keyword evidence="4 5" id="KW-0539">Nucleus</keyword>
<keyword evidence="5" id="KW-0509">mRNA transport</keyword>